<keyword evidence="1" id="KW-0175">Coiled coil</keyword>
<organism evidence="3">
    <name type="scientific">Amphimedon queenslandica</name>
    <name type="common">Sponge</name>
    <dbReference type="NCBI Taxonomy" id="400682"/>
    <lineage>
        <taxon>Eukaryota</taxon>
        <taxon>Metazoa</taxon>
        <taxon>Porifera</taxon>
        <taxon>Demospongiae</taxon>
        <taxon>Heteroscleromorpha</taxon>
        <taxon>Haplosclerida</taxon>
        <taxon>Niphatidae</taxon>
        <taxon>Amphimedon</taxon>
    </lineage>
</organism>
<evidence type="ECO:0000256" key="2">
    <source>
        <dbReference type="SAM" id="MobiDB-lite"/>
    </source>
</evidence>
<feature type="compositionally biased region" description="Gly residues" evidence="2">
    <location>
        <begin position="69"/>
        <end position="78"/>
    </location>
</feature>
<feature type="coiled-coil region" evidence="1">
    <location>
        <begin position="4"/>
        <end position="31"/>
    </location>
</feature>
<proteinExistence type="predicted"/>
<protein>
    <submittedName>
        <fullName evidence="3">Uncharacterized protein</fullName>
    </submittedName>
</protein>
<dbReference type="AlphaFoldDB" id="A0A1X7TPK1"/>
<feature type="region of interest" description="Disordered" evidence="2">
    <location>
        <begin position="59"/>
        <end position="78"/>
    </location>
</feature>
<evidence type="ECO:0000313" key="3">
    <source>
        <dbReference type="EnsemblMetazoa" id="Aqu2.1.16864_001"/>
    </source>
</evidence>
<name>A0A1X7TPK1_AMPQE</name>
<evidence type="ECO:0000256" key="1">
    <source>
        <dbReference type="SAM" id="Coils"/>
    </source>
</evidence>
<reference evidence="3" key="1">
    <citation type="submission" date="2017-05" db="UniProtKB">
        <authorList>
            <consortium name="EnsemblMetazoa"/>
        </authorList>
    </citation>
    <scope>IDENTIFICATION</scope>
</reference>
<accession>A0A1X7TPK1</accession>
<sequence length="78" mass="8754">MAKVEKVLAQVKKLEQQVETINCTIAENIKKKKVLILKIKTLKMELELQGIKISANEISRRGGMRGGRKGGLSRGKRH</sequence>
<dbReference type="InParanoid" id="A0A1X7TPK1"/>
<dbReference type="EnsemblMetazoa" id="Aqu2.1.16864_001">
    <property type="protein sequence ID" value="Aqu2.1.16864_001"/>
    <property type="gene ID" value="Aqu2.1.16864"/>
</dbReference>